<dbReference type="GO" id="GO:0005524">
    <property type="term" value="F:ATP binding"/>
    <property type="evidence" value="ECO:0007669"/>
    <property type="project" value="InterPro"/>
</dbReference>
<dbReference type="Gene3D" id="1.10.189.10">
    <property type="entry name" value="Pyruvate Phosphate Dikinase, domain 2"/>
    <property type="match status" value="1"/>
</dbReference>
<dbReference type="InterPro" id="IPR002192">
    <property type="entry name" value="PPDK_AMP/ATP-bd"/>
</dbReference>
<dbReference type="Gene3D" id="3.30.1490.20">
    <property type="entry name" value="ATP-grasp fold, A domain"/>
    <property type="match status" value="1"/>
</dbReference>
<keyword evidence="3" id="KW-0670">Pyruvate</keyword>
<evidence type="ECO:0000313" key="4">
    <source>
        <dbReference type="Proteomes" id="UP000249341"/>
    </source>
</evidence>
<dbReference type="InterPro" id="IPR010121">
    <property type="entry name" value="Pyruvate_phosphate_dikinase"/>
</dbReference>
<evidence type="ECO:0000313" key="3">
    <source>
        <dbReference type="EMBL" id="RAK38078.1"/>
    </source>
</evidence>
<dbReference type="InterPro" id="IPR036637">
    <property type="entry name" value="Phosphohistidine_dom_sf"/>
</dbReference>
<dbReference type="SUPFAM" id="SSF56059">
    <property type="entry name" value="Glutathione synthetase ATP-binding domain-like"/>
    <property type="match status" value="1"/>
</dbReference>
<organism evidence="3 4">
    <name type="scientific">Actinoplanes lutulentus</name>
    <dbReference type="NCBI Taxonomy" id="1287878"/>
    <lineage>
        <taxon>Bacteria</taxon>
        <taxon>Bacillati</taxon>
        <taxon>Actinomycetota</taxon>
        <taxon>Actinomycetes</taxon>
        <taxon>Micromonosporales</taxon>
        <taxon>Micromonosporaceae</taxon>
        <taxon>Actinoplanes</taxon>
    </lineage>
</organism>
<sequence length="389" mass="41383">MRSAKEEGLIVLRELGLPVPPWFAIDPGTPEDNLKGGFEQLGVATVSVRSGARVSMPGMMTTVLDVREEDLEQAVRTVIASWGSPRAVTYREIHGIPHDLGTSVIVQAMVFGDRDERSGSGVAFSRDPNTGERELFGEFARQARGDVVVAGESDTLPLTELADEHRKALADALDRAERHYRDVCHVEFTIESGRLWLLQVRAGGLSARAAVRVAVDLADEGLIDRAEAVRRVTPRHVRFARTPAIRVTGADLDVIARGRGASPGVVTGRIAVTSEKAARMAVAGPVVLIRPHTSPQDMRGLAASAGVVTARGGPASHAAVVARSMGKPAVVQAGVSVETSGVRVNDRTFAEGTTVTIDGTTGLIVLGEAPVTNGEIDDHLRRLLEWGES</sequence>
<comment type="caution">
    <text evidence="3">The sequence shown here is derived from an EMBL/GenBank/DDBJ whole genome shotgun (WGS) entry which is preliminary data.</text>
</comment>
<feature type="domain" description="Pyruvate phosphate dikinase AMP/ATP-binding" evidence="2">
    <location>
        <begin position="159"/>
        <end position="211"/>
    </location>
</feature>
<keyword evidence="3" id="KW-0418">Kinase</keyword>
<dbReference type="SUPFAM" id="SSF52009">
    <property type="entry name" value="Phosphohistidine domain"/>
    <property type="match status" value="1"/>
</dbReference>
<evidence type="ECO:0000259" key="1">
    <source>
        <dbReference type="Pfam" id="PF00391"/>
    </source>
</evidence>
<dbReference type="InterPro" id="IPR013815">
    <property type="entry name" value="ATP_grasp_subdomain_1"/>
</dbReference>
<dbReference type="RefSeq" id="WP_111649213.1">
    <property type="nucleotide sequence ID" value="NZ_JACHWI010000002.1"/>
</dbReference>
<reference evidence="3 4" key="1">
    <citation type="submission" date="2018-06" db="EMBL/GenBank/DDBJ databases">
        <title>Genomic Encyclopedia of Type Strains, Phase III (KMG-III): the genomes of soil and plant-associated and newly described type strains.</title>
        <authorList>
            <person name="Whitman W."/>
        </authorList>
    </citation>
    <scope>NUCLEOTIDE SEQUENCE [LARGE SCALE GENOMIC DNA]</scope>
    <source>
        <strain evidence="3 4">CGMCC 4.7090</strain>
    </source>
</reference>
<dbReference type="Pfam" id="PF00391">
    <property type="entry name" value="PEP-utilizers"/>
    <property type="match status" value="1"/>
</dbReference>
<dbReference type="PANTHER" id="PTHR22931:SF9">
    <property type="entry name" value="PYRUVATE, PHOSPHATE DIKINASE 1, CHLOROPLASTIC"/>
    <property type="match status" value="1"/>
</dbReference>
<keyword evidence="4" id="KW-1185">Reference proteome</keyword>
<protein>
    <submittedName>
        <fullName evidence="3">Pyruvate,phosphate dikinase</fullName>
    </submittedName>
</protein>
<evidence type="ECO:0000259" key="2">
    <source>
        <dbReference type="Pfam" id="PF01326"/>
    </source>
</evidence>
<dbReference type="Pfam" id="PF01326">
    <property type="entry name" value="PPDK_N"/>
    <property type="match status" value="2"/>
</dbReference>
<dbReference type="EMBL" id="QLMJ01000005">
    <property type="protein sequence ID" value="RAK38078.1"/>
    <property type="molecule type" value="Genomic_DNA"/>
</dbReference>
<name>A0A327ZCS1_9ACTN</name>
<gene>
    <name evidence="3" type="ORF">B0I29_10521</name>
</gene>
<dbReference type="Proteomes" id="UP000249341">
    <property type="component" value="Unassembled WGS sequence"/>
</dbReference>
<proteinExistence type="predicted"/>
<dbReference type="PANTHER" id="PTHR22931">
    <property type="entry name" value="PHOSPHOENOLPYRUVATE DIKINASE-RELATED"/>
    <property type="match status" value="1"/>
</dbReference>
<dbReference type="GO" id="GO:0016301">
    <property type="term" value="F:kinase activity"/>
    <property type="evidence" value="ECO:0007669"/>
    <property type="project" value="UniProtKB-KW"/>
</dbReference>
<dbReference type="AlphaFoldDB" id="A0A327ZCS1"/>
<dbReference type="InterPro" id="IPR008279">
    <property type="entry name" value="PEP-util_enz_mobile_dom"/>
</dbReference>
<feature type="domain" description="Pyruvate phosphate dikinase AMP/ATP-binding" evidence="2">
    <location>
        <begin position="44"/>
        <end position="151"/>
    </location>
</feature>
<dbReference type="Gene3D" id="3.50.30.10">
    <property type="entry name" value="Phosphohistidine domain"/>
    <property type="match status" value="1"/>
</dbReference>
<feature type="domain" description="PEP-utilising enzyme mobile" evidence="1">
    <location>
        <begin position="285"/>
        <end position="362"/>
    </location>
</feature>
<dbReference type="GO" id="GO:0050242">
    <property type="term" value="F:pyruvate, phosphate dikinase activity"/>
    <property type="evidence" value="ECO:0007669"/>
    <property type="project" value="InterPro"/>
</dbReference>
<dbReference type="Gene3D" id="3.30.470.20">
    <property type="entry name" value="ATP-grasp fold, B domain"/>
    <property type="match status" value="1"/>
</dbReference>
<keyword evidence="3" id="KW-0808">Transferase</keyword>
<dbReference type="OrthoDB" id="9765468at2"/>
<accession>A0A327ZCS1</accession>